<dbReference type="InterPro" id="IPR002912">
    <property type="entry name" value="ACT_dom"/>
</dbReference>
<dbReference type="SUPFAM" id="SSF55021">
    <property type="entry name" value="ACT-like"/>
    <property type="match status" value="1"/>
</dbReference>
<evidence type="ECO:0000256" key="10">
    <source>
        <dbReference type="ARBA" id="ARBA00049260"/>
    </source>
</evidence>
<dbReference type="SUPFAM" id="SSF48179">
    <property type="entry name" value="6-phosphogluconate dehydrogenase C-terminal domain-like"/>
    <property type="match status" value="1"/>
</dbReference>
<evidence type="ECO:0000256" key="4">
    <source>
        <dbReference type="ARBA" id="ARBA00016891"/>
    </source>
</evidence>
<dbReference type="GO" id="GO:0004665">
    <property type="term" value="F:prephenate dehydrogenase (NADP+) activity"/>
    <property type="evidence" value="ECO:0007669"/>
    <property type="project" value="InterPro"/>
</dbReference>
<dbReference type="EMBL" id="CP000885">
    <property type="protein sequence ID" value="ABX42900.1"/>
    <property type="molecule type" value="Genomic_DNA"/>
</dbReference>
<dbReference type="PROSITE" id="PS51671">
    <property type="entry name" value="ACT"/>
    <property type="match status" value="1"/>
</dbReference>
<evidence type="ECO:0000256" key="5">
    <source>
        <dbReference type="ARBA" id="ARBA00022498"/>
    </source>
</evidence>
<keyword evidence="5" id="KW-0827">Tyrosine biosynthesis</keyword>
<dbReference type="Pfam" id="PF20463">
    <property type="entry name" value="PDH_C"/>
    <property type="match status" value="1"/>
</dbReference>
<proteinExistence type="inferred from homology"/>
<dbReference type="InterPro" id="IPR008927">
    <property type="entry name" value="6-PGluconate_DH-like_C_sf"/>
</dbReference>
<keyword evidence="8" id="KW-0520">NAD</keyword>
<evidence type="ECO:0000256" key="1">
    <source>
        <dbReference type="ARBA" id="ARBA00005067"/>
    </source>
</evidence>
<evidence type="ECO:0000313" key="14">
    <source>
        <dbReference type="Proteomes" id="UP000000370"/>
    </source>
</evidence>
<dbReference type="Gene3D" id="3.40.50.720">
    <property type="entry name" value="NAD(P)-binding Rossmann-like Domain"/>
    <property type="match status" value="1"/>
</dbReference>
<dbReference type="UniPathway" id="UPA00122">
    <property type="reaction ID" value="UER00961"/>
</dbReference>
<dbReference type="AlphaFoldDB" id="A9KME6"/>
<dbReference type="InterPro" id="IPR046826">
    <property type="entry name" value="PDH_N"/>
</dbReference>
<sequence length="369" mass="40877" precursor="true">MKHLCIGFIGLGLIGGSIAKALRANHYPCTIVAYEKEDSVSSENLRIALSDGTINNIGHDLSVDFSNCDIIFLCAPIRVNLSYLPQLKACIKDTCVLTDVGSVKSIMHTAIASFGLDKQFIGGHPMTGSEKSGYLNSSELLLENAYYILTPSDKVEKKQVTMFTNIVKRINAIPIVLDPKDHDNITADISHVPHIIAAELVNLVKESDDPSEKRKLLAAGGFKDITRIASSSPIMWQNICLTNKDSIIHSLKKFQSNLDQVITALEEQDSEYLYQIFESAGIYRNQIPNSKGIIHRIYELYIDITDEPGAIAIIATLLGSNGVSIKNIGIIHNREFEQGVLRIELYSEEALLKAKKSLQSHNYVLYERT</sequence>
<dbReference type="Proteomes" id="UP000000370">
    <property type="component" value="Chromosome"/>
</dbReference>
<dbReference type="GO" id="GO:0008977">
    <property type="term" value="F:prephenate dehydrogenase (NAD+) activity"/>
    <property type="evidence" value="ECO:0007669"/>
    <property type="project" value="UniProtKB-EC"/>
</dbReference>
<dbReference type="HOGENOM" id="CLU_055968_2_1_9"/>
<dbReference type="PANTHER" id="PTHR21363:SF0">
    <property type="entry name" value="PREPHENATE DEHYDROGENASE [NADP(+)]"/>
    <property type="match status" value="1"/>
</dbReference>
<reference evidence="14" key="1">
    <citation type="submission" date="2007-11" db="EMBL/GenBank/DDBJ databases">
        <title>Complete genome sequence of Clostridium phytofermentans ISDg.</title>
        <authorList>
            <person name="Leschine S.B."/>
            <person name="Warnick T.A."/>
            <person name="Blanchard J.L."/>
            <person name="Schnell D.J."/>
            <person name="Petit E.L."/>
            <person name="LaTouf W.G."/>
            <person name="Copeland A."/>
            <person name="Lucas S."/>
            <person name="Lapidus A."/>
            <person name="Barry K."/>
            <person name="Glavina del Rio T."/>
            <person name="Dalin E."/>
            <person name="Tice H."/>
            <person name="Pitluck S."/>
            <person name="Kiss H."/>
            <person name="Brettin T."/>
            <person name="Bruce D."/>
            <person name="Detter J.C."/>
            <person name="Han C."/>
            <person name="Kuske C."/>
            <person name="Schmutz J."/>
            <person name="Larimer F."/>
            <person name="Land M."/>
            <person name="Hauser L."/>
            <person name="Kyrpides N."/>
            <person name="Kim E.A."/>
            <person name="Richardson P."/>
        </authorList>
    </citation>
    <scope>NUCLEOTIDE SEQUENCE [LARGE SCALE GENOMIC DNA]</scope>
    <source>
        <strain evidence="14">ATCC 700394 / DSM 18823 / ISDg</strain>
    </source>
</reference>
<keyword evidence="6" id="KW-0028">Amino-acid biosynthesis</keyword>
<dbReference type="FunFam" id="1.10.3660.10:FF:000003">
    <property type="entry name" value="Prephenate dehydrogenase"/>
    <property type="match status" value="1"/>
</dbReference>
<dbReference type="EC" id="1.3.1.12" evidence="3"/>
<keyword evidence="7" id="KW-0560">Oxidoreductase</keyword>
<name>A9KME6_LACP7</name>
<comment type="similarity">
    <text evidence="2">Belongs to the prephenate/arogenate dehydrogenase family.</text>
</comment>
<evidence type="ECO:0000259" key="11">
    <source>
        <dbReference type="PROSITE" id="PS51176"/>
    </source>
</evidence>
<dbReference type="RefSeq" id="WP_012200553.1">
    <property type="nucleotide sequence ID" value="NC_010001.1"/>
</dbReference>
<feature type="domain" description="ACT" evidence="12">
    <location>
        <begin position="299"/>
        <end position="369"/>
    </location>
</feature>
<evidence type="ECO:0000256" key="6">
    <source>
        <dbReference type="ARBA" id="ARBA00022605"/>
    </source>
</evidence>
<evidence type="ECO:0000313" key="13">
    <source>
        <dbReference type="EMBL" id="ABX42900.1"/>
    </source>
</evidence>
<dbReference type="eggNOG" id="COG0287">
    <property type="taxonomic scope" value="Bacteria"/>
</dbReference>
<dbReference type="InterPro" id="IPR003099">
    <property type="entry name" value="Prephen_DH"/>
</dbReference>
<dbReference type="Gene3D" id="1.10.3660.10">
    <property type="entry name" value="6-phosphogluconate dehydrogenase C-terminal like domain"/>
    <property type="match status" value="1"/>
</dbReference>
<evidence type="ECO:0000256" key="8">
    <source>
        <dbReference type="ARBA" id="ARBA00023027"/>
    </source>
</evidence>
<dbReference type="InterPro" id="IPR036291">
    <property type="entry name" value="NAD(P)-bd_dom_sf"/>
</dbReference>
<dbReference type="PROSITE" id="PS51176">
    <property type="entry name" value="PDH_ADH"/>
    <property type="match status" value="1"/>
</dbReference>
<evidence type="ECO:0000256" key="3">
    <source>
        <dbReference type="ARBA" id="ARBA00012068"/>
    </source>
</evidence>
<comment type="catalytic activity">
    <reaction evidence="10">
        <text>prephenate + NAD(+) = 3-(4-hydroxyphenyl)pyruvate + CO2 + NADH</text>
        <dbReference type="Rhea" id="RHEA:13869"/>
        <dbReference type="ChEBI" id="CHEBI:16526"/>
        <dbReference type="ChEBI" id="CHEBI:29934"/>
        <dbReference type="ChEBI" id="CHEBI:36242"/>
        <dbReference type="ChEBI" id="CHEBI:57540"/>
        <dbReference type="ChEBI" id="CHEBI:57945"/>
        <dbReference type="EC" id="1.3.1.12"/>
    </reaction>
</comment>
<protein>
    <recommendedName>
        <fullName evidence="4">Prephenate dehydrogenase</fullName>
        <ecNumber evidence="3">1.3.1.12</ecNumber>
    </recommendedName>
</protein>
<keyword evidence="9" id="KW-0057">Aromatic amino acid biosynthesis</keyword>
<evidence type="ECO:0000259" key="12">
    <source>
        <dbReference type="PROSITE" id="PS51671"/>
    </source>
</evidence>
<evidence type="ECO:0000256" key="7">
    <source>
        <dbReference type="ARBA" id="ARBA00023002"/>
    </source>
</evidence>
<dbReference type="Pfam" id="PF02153">
    <property type="entry name" value="PDH_N"/>
    <property type="match status" value="1"/>
</dbReference>
<dbReference type="PANTHER" id="PTHR21363">
    <property type="entry name" value="PREPHENATE DEHYDROGENASE"/>
    <property type="match status" value="1"/>
</dbReference>
<dbReference type="STRING" id="357809.Cphy_2539"/>
<dbReference type="GO" id="GO:0070403">
    <property type="term" value="F:NAD+ binding"/>
    <property type="evidence" value="ECO:0007669"/>
    <property type="project" value="InterPro"/>
</dbReference>
<dbReference type="Gene3D" id="3.30.70.260">
    <property type="match status" value="1"/>
</dbReference>
<dbReference type="OrthoDB" id="9802008at2"/>
<dbReference type="GO" id="GO:0006571">
    <property type="term" value="P:tyrosine biosynthetic process"/>
    <property type="evidence" value="ECO:0007669"/>
    <property type="project" value="UniProtKB-UniPathway"/>
</dbReference>
<accession>A9KME6</accession>
<evidence type="ECO:0000256" key="2">
    <source>
        <dbReference type="ARBA" id="ARBA00007964"/>
    </source>
</evidence>
<gene>
    <name evidence="13" type="ordered locus">Cphy_2539</name>
</gene>
<dbReference type="KEGG" id="cpy:Cphy_2539"/>
<dbReference type="FunFam" id="3.40.50.720:FF:000208">
    <property type="entry name" value="Prephenate dehydrogenase"/>
    <property type="match status" value="1"/>
</dbReference>
<feature type="domain" description="Prephenate/arogenate dehydrogenase" evidence="11">
    <location>
        <begin position="4"/>
        <end position="295"/>
    </location>
</feature>
<evidence type="ECO:0000256" key="9">
    <source>
        <dbReference type="ARBA" id="ARBA00023141"/>
    </source>
</evidence>
<dbReference type="SUPFAM" id="SSF51735">
    <property type="entry name" value="NAD(P)-binding Rossmann-fold domains"/>
    <property type="match status" value="1"/>
</dbReference>
<organism evidence="13 14">
    <name type="scientific">Lachnoclostridium phytofermentans (strain ATCC 700394 / DSM 18823 / ISDg)</name>
    <name type="common">Clostridium phytofermentans</name>
    <dbReference type="NCBI Taxonomy" id="357809"/>
    <lineage>
        <taxon>Bacteria</taxon>
        <taxon>Bacillati</taxon>
        <taxon>Bacillota</taxon>
        <taxon>Clostridia</taxon>
        <taxon>Lachnospirales</taxon>
        <taxon>Lachnospiraceae</taxon>
    </lineage>
</organism>
<keyword evidence="14" id="KW-1185">Reference proteome</keyword>
<dbReference type="InterPro" id="IPR050812">
    <property type="entry name" value="Preph/Arog_dehydrog"/>
</dbReference>
<comment type="pathway">
    <text evidence="1">Amino-acid biosynthesis; L-tyrosine biosynthesis; (4-hydroxyphenyl)pyruvate from prephenate (NAD(+) route): step 1/1.</text>
</comment>
<dbReference type="InterPro" id="IPR045865">
    <property type="entry name" value="ACT-like_dom_sf"/>
</dbReference>
<dbReference type="InterPro" id="IPR046825">
    <property type="entry name" value="PDH_C"/>
</dbReference>